<comment type="subcellular location">
    <subcellularLocation>
        <location evidence="1 8">Cell membrane</location>
        <topology evidence="1 8">Multi-pass membrane protein</topology>
    </subcellularLocation>
</comment>
<evidence type="ECO:0000313" key="11">
    <source>
        <dbReference type="Proteomes" id="UP000559182"/>
    </source>
</evidence>
<dbReference type="GO" id="GO:0006865">
    <property type="term" value="P:amino acid transport"/>
    <property type="evidence" value="ECO:0007669"/>
    <property type="project" value="UniProtKB-KW"/>
</dbReference>
<feature type="transmembrane region" description="Helical" evidence="8">
    <location>
        <begin position="64"/>
        <end position="85"/>
    </location>
</feature>
<dbReference type="PROSITE" id="PS50928">
    <property type="entry name" value="ABC_TM1"/>
    <property type="match status" value="1"/>
</dbReference>
<protein>
    <submittedName>
        <fullName evidence="10">Polar amino acid transport system permease protein</fullName>
    </submittedName>
</protein>
<dbReference type="EMBL" id="JACHVQ010000001">
    <property type="protein sequence ID" value="MBB2890342.1"/>
    <property type="molecule type" value="Genomic_DNA"/>
</dbReference>
<feature type="transmembrane region" description="Helical" evidence="8">
    <location>
        <begin position="150"/>
        <end position="176"/>
    </location>
</feature>
<reference evidence="10 11" key="1">
    <citation type="submission" date="2020-08" db="EMBL/GenBank/DDBJ databases">
        <title>Sequencing the genomes of 1000 actinobacteria strains.</title>
        <authorList>
            <person name="Klenk H.-P."/>
        </authorList>
    </citation>
    <scope>NUCLEOTIDE SEQUENCE [LARGE SCALE GENOMIC DNA]</scope>
    <source>
        <strain evidence="10 11">DSM 105369</strain>
    </source>
</reference>
<dbReference type="GO" id="GO:0043190">
    <property type="term" value="C:ATP-binding cassette (ABC) transporter complex"/>
    <property type="evidence" value="ECO:0007669"/>
    <property type="project" value="InterPro"/>
</dbReference>
<evidence type="ECO:0000256" key="3">
    <source>
        <dbReference type="ARBA" id="ARBA00022475"/>
    </source>
</evidence>
<dbReference type="SUPFAM" id="SSF161098">
    <property type="entry name" value="MetI-like"/>
    <property type="match status" value="1"/>
</dbReference>
<organism evidence="10 11">
    <name type="scientific">Flexivirga oryzae</name>
    <dbReference type="NCBI Taxonomy" id="1794944"/>
    <lineage>
        <taxon>Bacteria</taxon>
        <taxon>Bacillati</taxon>
        <taxon>Actinomycetota</taxon>
        <taxon>Actinomycetes</taxon>
        <taxon>Micrococcales</taxon>
        <taxon>Dermacoccaceae</taxon>
        <taxon>Flexivirga</taxon>
    </lineage>
</organism>
<evidence type="ECO:0000256" key="8">
    <source>
        <dbReference type="RuleBase" id="RU363032"/>
    </source>
</evidence>
<dbReference type="PANTHER" id="PTHR30614">
    <property type="entry name" value="MEMBRANE COMPONENT OF AMINO ACID ABC TRANSPORTER"/>
    <property type="match status" value="1"/>
</dbReference>
<dbReference type="RefSeq" id="WP_343065692.1">
    <property type="nucleotide sequence ID" value="NZ_JACHVQ010000001.1"/>
</dbReference>
<keyword evidence="4 8" id="KW-0812">Transmembrane</keyword>
<evidence type="ECO:0000259" key="9">
    <source>
        <dbReference type="PROSITE" id="PS50928"/>
    </source>
</evidence>
<evidence type="ECO:0000313" key="10">
    <source>
        <dbReference type="EMBL" id="MBB2890342.1"/>
    </source>
</evidence>
<comment type="similarity">
    <text evidence="8">Belongs to the binding-protein-dependent transport system permease family.</text>
</comment>
<dbReference type="AlphaFoldDB" id="A0A839N6K4"/>
<gene>
    <name evidence="10" type="ORF">FHU39_000326</name>
</gene>
<evidence type="ECO:0000256" key="4">
    <source>
        <dbReference type="ARBA" id="ARBA00022692"/>
    </source>
</evidence>
<keyword evidence="5" id="KW-0029">Amino-acid transport</keyword>
<evidence type="ECO:0000256" key="6">
    <source>
        <dbReference type="ARBA" id="ARBA00022989"/>
    </source>
</evidence>
<dbReference type="Gene3D" id="1.10.3720.10">
    <property type="entry name" value="MetI-like"/>
    <property type="match status" value="1"/>
</dbReference>
<feature type="transmembrane region" description="Helical" evidence="8">
    <location>
        <begin position="91"/>
        <end position="110"/>
    </location>
</feature>
<feature type="transmembrane region" description="Helical" evidence="8">
    <location>
        <begin position="196"/>
        <end position="218"/>
    </location>
</feature>
<keyword evidence="11" id="KW-1185">Reference proteome</keyword>
<proteinExistence type="inferred from homology"/>
<feature type="transmembrane region" description="Helical" evidence="8">
    <location>
        <begin position="32"/>
        <end position="52"/>
    </location>
</feature>
<name>A0A839N6K4_9MICO</name>
<comment type="caution">
    <text evidence="10">The sequence shown here is derived from an EMBL/GenBank/DDBJ whole genome shotgun (WGS) entry which is preliminary data.</text>
</comment>
<dbReference type="PANTHER" id="PTHR30614:SF0">
    <property type="entry name" value="L-CYSTINE TRANSPORT SYSTEM PERMEASE PROTEIN TCYL"/>
    <property type="match status" value="1"/>
</dbReference>
<evidence type="ECO:0000256" key="7">
    <source>
        <dbReference type="ARBA" id="ARBA00023136"/>
    </source>
</evidence>
<sequence>MSELITMSTGVVDTLRDHWSDLLDGLRVTLELSVFGGAVAFVVAVVLGLAAMSRFTLLRVVSRIIVEFFRGTSLVVQLFFFAYATPEIFGWGSHLLLFGIAALGLNYGAYGSEVVRGSLMAVPPGQWETTTALSMPWLTKVRRIIWPQAWALMLPGLNNLMVMLVKGTAIASFIALQDLTAVSDDLRKEGVATWTVYGIAFVIYYLAAMAFSGVLRLLERRAQRRLGMGNTRKPEVDQAVALAPAGGGGA</sequence>
<dbReference type="NCBIfam" id="TIGR01726">
    <property type="entry name" value="HEQRo_perm_3TM"/>
    <property type="match status" value="1"/>
</dbReference>
<accession>A0A839N6K4</accession>
<dbReference type="InterPro" id="IPR043429">
    <property type="entry name" value="ArtM/GltK/GlnP/TcyL/YhdX-like"/>
</dbReference>
<dbReference type="InterPro" id="IPR010065">
    <property type="entry name" value="AA_ABC_transptr_permease_3TM"/>
</dbReference>
<keyword evidence="2 8" id="KW-0813">Transport</keyword>
<keyword evidence="6 8" id="KW-1133">Transmembrane helix</keyword>
<evidence type="ECO:0000256" key="2">
    <source>
        <dbReference type="ARBA" id="ARBA00022448"/>
    </source>
</evidence>
<keyword evidence="7 8" id="KW-0472">Membrane</keyword>
<feature type="domain" description="ABC transmembrane type-1" evidence="9">
    <location>
        <begin position="26"/>
        <end position="215"/>
    </location>
</feature>
<dbReference type="InterPro" id="IPR000515">
    <property type="entry name" value="MetI-like"/>
</dbReference>
<evidence type="ECO:0000256" key="1">
    <source>
        <dbReference type="ARBA" id="ARBA00004651"/>
    </source>
</evidence>
<dbReference type="GO" id="GO:0022857">
    <property type="term" value="F:transmembrane transporter activity"/>
    <property type="evidence" value="ECO:0007669"/>
    <property type="project" value="InterPro"/>
</dbReference>
<keyword evidence="3" id="KW-1003">Cell membrane</keyword>
<dbReference type="Pfam" id="PF00528">
    <property type="entry name" value="BPD_transp_1"/>
    <property type="match status" value="1"/>
</dbReference>
<evidence type="ECO:0000256" key="5">
    <source>
        <dbReference type="ARBA" id="ARBA00022970"/>
    </source>
</evidence>
<dbReference type="Proteomes" id="UP000559182">
    <property type="component" value="Unassembled WGS sequence"/>
</dbReference>
<dbReference type="InterPro" id="IPR035906">
    <property type="entry name" value="MetI-like_sf"/>
</dbReference>
<dbReference type="CDD" id="cd06261">
    <property type="entry name" value="TM_PBP2"/>
    <property type="match status" value="1"/>
</dbReference>